<gene>
    <name evidence="1" type="primary">to_2</name>
    <name evidence="1" type="ORF">Bhyg_14457</name>
</gene>
<dbReference type="InterPro" id="IPR038606">
    <property type="entry name" value="To_sf"/>
</dbReference>
<dbReference type="PANTHER" id="PTHR11008">
    <property type="entry name" value="PROTEIN TAKEOUT-LIKE PROTEIN"/>
    <property type="match status" value="1"/>
</dbReference>
<dbReference type="PANTHER" id="PTHR11008:SF40">
    <property type="entry name" value="PROTEIN TAKEOUT"/>
    <property type="match status" value="1"/>
</dbReference>
<comment type="caution">
    <text evidence="1">The sequence shown here is derived from an EMBL/GenBank/DDBJ whole genome shotgun (WGS) entry which is preliminary data.</text>
</comment>
<evidence type="ECO:0000313" key="2">
    <source>
        <dbReference type="Proteomes" id="UP001151699"/>
    </source>
</evidence>
<protein>
    <submittedName>
        <fullName evidence="1">Protein takeout</fullName>
    </submittedName>
</protein>
<dbReference type="AlphaFoldDB" id="A0A9Q0MQ03"/>
<accession>A0A9Q0MQ03</accession>
<proteinExistence type="predicted"/>
<organism evidence="1 2">
    <name type="scientific">Pseudolycoriella hygida</name>
    <dbReference type="NCBI Taxonomy" id="35572"/>
    <lineage>
        <taxon>Eukaryota</taxon>
        <taxon>Metazoa</taxon>
        <taxon>Ecdysozoa</taxon>
        <taxon>Arthropoda</taxon>
        <taxon>Hexapoda</taxon>
        <taxon>Insecta</taxon>
        <taxon>Pterygota</taxon>
        <taxon>Neoptera</taxon>
        <taxon>Endopterygota</taxon>
        <taxon>Diptera</taxon>
        <taxon>Nematocera</taxon>
        <taxon>Sciaroidea</taxon>
        <taxon>Sciaridae</taxon>
        <taxon>Pseudolycoriella</taxon>
    </lineage>
</organism>
<dbReference type="InterPro" id="IPR010562">
    <property type="entry name" value="Haemolymph_juvenile_hormone-bd"/>
</dbReference>
<evidence type="ECO:0000313" key="1">
    <source>
        <dbReference type="EMBL" id="KAJ6635871.1"/>
    </source>
</evidence>
<dbReference type="SMART" id="SM00700">
    <property type="entry name" value="JHBP"/>
    <property type="match status" value="1"/>
</dbReference>
<dbReference type="OrthoDB" id="8190514at2759"/>
<dbReference type="EMBL" id="WJQU01000004">
    <property type="protein sequence ID" value="KAJ6635871.1"/>
    <property type="molecule type" value="Genomic_DNA"/>
</dbReference>
<reference evidence="1" key="1">
    <citation type="submission" date="2022-07" db="EMBL/GenBank/DDBJ databases">
        <authorList>
            <person name="Trinca V."/>
            <person name="Uliana J.V.C."/>
            <person name="Torres T.T."/>
            <person name="Ward R.J."/>
            <person name="Monesi N."/>
        </authorList>
    </citation>
    <scope>NUCLEOTIDE SEQUENCE</scope>
    <source>
        <strain evidence="1">HSMRA1968</strain>
        <tissue evidence="1">Whole embryos</tissue>
    </source>
</reference>
<sequence>MSGLHKFNIYKVRGFTKNINGINEIHLKGKRLDLIGNYILRGQILILPVRGDGAANVTIINPNIHLIFTGSPSIVEGKTYMQTYDLKVTFSVDRLIFHFDNLYNGDKALGDTTNRFINEYWRDIYLEIKPSLLRTFEEQIQVIANTAMAKLPFDEYFLK</sequence>
<dbReference type="Gene3D" id="3.15.10.30">
    <property type="entry name" value="Haemolymph juvenile hormone binding protein"/>
    <property type="match status" value="1"/>
</dbReference>
<dbReference type="Proteomes" id="UP001151699">
    <property type="component" value="Chromosome C"/>
</dbReference>
<dbReference type="GO" id="GO:0005615">
    <property type="term" value="C:extracellular space"/>
    <property type="evidence" value="ECO:0007669"/>
    <property type="project" value="TreeGrafter"/>
</dbReference>
<name>A0A9Q0MQ03_9DIPT</name>
<dbReference type="Pfam" id="PF06585">
    <property type="entry name" value="JHBP"/>
    <property type="match status" value="1"/>
</dbReference>
<keyword evidence="2" id="KW-1185">Reference proteome</keyword>